<keyword evidence="2" id="KW-0472">Membrane</keyword>
<protein>
    <submittedName>
        <fullName evidence="3">Uncharacterized protein</fullName>
    </submittedName>
</protein>
<keyword evidence="2" id="KW-1133">Transmembrane helix</keyword>
<gene>
    <name evidence="3" type="ORF">PV399_32030</name>
    <name evidence="4" type="ORF">PV666_04460</name>
</gene>
<keyword evidence="5" id="KW-1185">Reference proteome</keyword>
<evidence type="ECO:0000313" key="3">
    <source>
        <dbReference type="EMBL" id="MDX2964311.1"/>
    </source>
</evidence>
<dbReference type="RefSeq" id="WP_010351770.1">
    <property type="nucleotide sequence ID" value="NZ_BCMK01000042.1"/>
</dbReference>
<dbReference type="EMBL" id="JARAWC010000029">
    <property type="protein sequence ID" value="MDX2964311.1"/>
    <property type="molecule type" value="Genomic_DNA"/>
</dbReference>
<comment type="caution">
    <text evidence="3">The sequence shown here is derived from an EMBL/GenBank/DDBJ whole genome shotgun (WGS) entry which is preliminary data.</text>
</comment>
<evidence type="ECO:0000256" key="2">
    <source>
        <dbReference type="SAM" id="Phobius"/>
    </source>
</evidence>
<dbReference type="AlphaFoldDB" id="A0AAP6EJ99"/>
<organism evidence="3 6">
    <name type="scientific">Streptomyces acidiscabies</name>
    <dbReference type="NCBI Taxonomy" id="42234"/>
    <lineage>
        <taxon>Bacteria</taxon>
        <taxon>Bacillati</taxon>
        <taxon>Actinomycetota</taxon>
        <taxon>Actinomycetes</taxon>
        <taxon>Kitasatosporales</taxon>
        <taxon>Streptomycetaceae</taxon>
        <taxon>Streptomyces</taxon>
    </lineage>
</organism>
<sequence>MAIVPEISDDDWDKFLRESAENTPDDAPKEPSARARMVTARLREQEARGELPEGWRTGPAWQNTEARARKRRRLWTFVGVPVAAALAFVAMKPSVIPGDPFGTGSSGTDVAATPLPPETAAPSAAPGAVDPDAPTQARPFAGSPALQWADGAAGIVAPPATPVKGFTKAQVQDLLTKTRTLLIDTNLDPATLRGGRPDAASKIVDPLQKDVHKLFGAALSKPGKDGDDPLLMASRFDPAEVRIAGSVVKTRGRMTFAGDKDGAVVVHADYTFVYPVVRASTPADDKDAEATRTIVRRLLEVKLADPARYQVTPGTVFISLYQMESGNSSCDVYDGWFHPEFRDDRSSGPSPSGPEADPYDRSKEMSTEAPAEDEPCGTVSRI</sequence>
<evidence type="ECO:0000313" key="5">
    <source>
        <dbReference type="Proteomes" id="UP001272987"/>
    </source>
</evidence>
<feature type="compositionally biased region" description="Low complexity" evidence="1">
    <location>
        <begin position="120"/>
        <end position="135"/>
    </location>
</feature>
<feature type="transmembrane region" description="Helical" evidence="2">
    <location>
        <begin position="74"/>
        <end position="91"/>
    </location>
</feature>
<dbReference type="Proteomes" id="UP001282288">
    <property type="component" value="Unassembled WGS sequence"/>
</dbReference>
<proteinExistence type="predicted"/>
<reference evidence="3 5" key="1">
    <citation type="journal article" date="2023" name="Microb. Genom.">
        <title>Mesoterricola silvestris gen. nov., sp. nov., Mesoterricola sediminis sp. nov., Geothrix oryzae sp. nov., Geothrix edaphica sp. nov., Geothrix rubra sp. nov., and Geothrix limicola sp. nov., six novel members of Acidobacteriota isolated from soils.</title>
        <authorList>
            <person name="Weisberg A.J."/>
            <person name="Pearce E."/>
            <person name="Kramer C.G."/>
            <person name="Chang J.H."/>
            <person name="Clarke C.R."/>
        </authorList>
    </citation>
    <scope>NUCLEOTIDE SEQUENCE</scope>
    <source>
        <strain evidence="4 5">NB05-1H</strain>
        <strain evidence="3">NRRL_B-16521</strain>
    </source>
</reference>
<name>A0AAP6EJ99_9ACTN</name>
<evidence type="ECO:0000313" key="6">
    <source>
        <dbReference type="Proteomes" id="UP001282288"/>
    </source>
</evidence>
<feature type="region of interest" description="Disordered" evidence="1">
    <location>
        <begin position="341"/>
        <end position="382"/>
    </location>
</feature>
<keyword evidence="2" id="KW-0812">Transmembrane</keyword>
<accession>A0AAP6EJ99</accession>
<evidence type="ECO:0000256" key="1">
    <source>
        <dbReference type="SAM" id="MobiDB-lite"/>
    </source>
</evidence>
<dbReference type="GeneID" id="69810062"/>
<feature type="region of interest" description="Disordered" evidence="1">
    <location>
        <begin position="100"/>
        <end position="137"/>
    </location>
</feature>
<dbReference type="Proteomes" id="UP001272987">
    <property type="component" value="Unassembled WGS sequence"/>
</dbReference>
<dbReference type="EMBL" id="JARAWP010000002">
    <property type="protein sequence ID" value="MDX3017132.1"/>
    <property type="molecule type" value="Genomic_DNA"/>
</dbReference>
<evidence type="ECO:0000313" key="4">
    <source>
        <dbReference type="EMBL" id="MDX3017132.1"/>
    </source>
</evidence>